<feature type="region of interest" description="Disordered" evidence="11">
    <location>
        <begin position="85"/>
        <end position="108"/>
    </location>
</feature>
<evidence type="ECO:0000256" key="7">
    <source>
        <dbReference type="ARBA" id="ARBA00022777"/>
    </source>
</evidence>
<keyword evidence="4" id="KW-0597">Phosphoprotein</keyword>
<evidence type="ECO:0000256" key="2">
    <source>
        <dbReference type="ARBA" id="ARBA00004370"/>
    </source>
</evidence>
<dbReference type="AlphaFoldDB" id="A0A6J4RW77"/>
<evidence type="ECO:0000256" key="5">
    <source>
        <dbReference type="ARBA" id="ARBA00022679"/>
    </source>
</evidence>
<keyword evidence="8 12" id="KW-1133">Transmembrane helix</keyword>
<evidence type="ECO:0000259" key="13">
    <source>
        <dbReference type="PROSITE" id="PS50109"/>
    </source>
</evidence>
<gene>
    <name evidence="15" type="ORF">AVDCRST_MAG25-2735</name>
</gene>
<evidence type="ECO:0000313" key="15">
    <source>
        <dbReference type="EMBL" id="CAA9480497.1"/>
    </source>
</evidence>
<protein>
    <recommendedName>
        <fullName evidence="3">histidine kinase</fullName>
        <ecNumber evidence="3">2.7.13.3</ecNumber>
    </recommendedName>
</protein>
<evidence type="ECO:0000256" key="1">
    <source>
        <dbReference type="ARBA" id="ARBA00000085"/>
    </source>
</evidence>
<dbReference type="EC" id="2.7.13.3" evidence="3"/>
<dbReference type="InterPro" id="IPR036890">
    <property type="entry name" value="HATPase_C_sf"/>
</dbReference>
<evidence type="ECO:0000256" key="10">
    <source>
        <dbReference type="SAM" id="Coils"/>
    </source>
</evidence>
<dbReference type="Pfam" id="PF07730">
    <property type="entry name" value="HisKA_3"/>
    <property type="match status" value="1"/>
</dbReference>
<evidence type="ECO:0000256" key="8">
    <source>
        <dbReference type="ARBA" id="ARBA00022989"/>
    </source>
</evidence>
<dbReference type="SMART" id="SM00387">
    <property type="entry name" value="HATPase_c"/>
    <property type="match status" value="1"/>
</dbReference>
<evidence type="ECO:0000256" key="12">
    <source>
        <dbReference type="SAM" id="Phobius"/>
    </source>
</evidence>
<dbReference type="Gene3D" id="6.10.340.10">
    <property type="match status" value="1"/>
</dbReference>
<dbReference type="Pfam" id="PF02518">
    <property type="entry name" value="HATPase_c"/>
    <property type="match status" value="1"/>
</dbReference>
<dbReference type="PANTHER" id="PTHR24421">
    <property type="entry name" value="NITRATE/NITRITE SENSOR PROTEIN NARX-RELATED"/>
    <property type="match status" value="1"/>
</dbReference>
<feature type="transmembrane region" description="Helical" evidence="12">
    <location>
        <begin position="200"/>
        <end position="230"/>
    </location>
</feature>
<dbReference type="PANTHER" id="PTHR24421:SF61">
    <property type="entry name" value="OXYGEN SENSOR HISTIDINE KINASE NREB"/>
    <property type="match status" value="1"/>
</dbReference>
<dbReference type="GO" id="GO:0000155">
    <property type="term" value="F:phosphorelay sensor kinase activity"/>
    <property type="evidence" value="ECO:0007669"/>
    <property type="project" value="InterPro"/>
</dbReference>
<dbReference type="SMART" id="SM00304">
    <property type="entry name" value="HAMP"/>
    <property type="match status" value="1"/>
</dbReference>
<evidence type="ECO:0000256" key="4">
    <source>
        <dbReference type="ARBA" id="ARBA00022553"/>
    </source>
</evidence>
<dbReference type="Pfam" id="PF00672">
    <property type="entry name" value="HAMP"/>
    <property type="match status" value="1"/>
</dbReference>
<dbReference type="CDD" id="cd06225">
    <property type="entry name" value="HAMP"/>
    <property type="match status" value="1"/>
</dbReference>
<dbReference type="SUPFAM" id="SSF158472">
    <property type="entry name" value="HAMP domain-like"/>
    <property type="match status" value="1"/>
</dbReference>
<comment type="catalytic activity">
    <reaction evidence="1">
        <text>ATP + protein L-histidine = ADP + protein N-phospho-L-histidine.</text>
        <dbReference type="EC" id="2.7.13.3"/>
    </reaction>
</comment>
<feature type="domain" description="Histidine kinase" evidence="13">
    <location>
        <begin position="401"/>
        <end position="486"/>
    </location>
</feature>
<keyword evidence="6 12" id="KW-0812">Transmembrane</keyword>
<feature type="transmembrane region" description="Helical" evidence="12">
    <location>
        <begin position="21"/>
        <end position="42"/>
    </location>
</feature>
<organism evidence="15">
    <name type="scientific">uncultured Rubrobacteraceae bacterium</name>
    <dbReference type="NCBI Taxonomy" id="349277"/>
    <lineage>
        <taxon>Bacteria</taxon>
        <taxon>Bacillati</taxon>
        <taxon>Actinomycetota</taxon>
        <taxon>Rubrobacteria</taxon>
        <taxon>Rubrobacterales</taxon>
        <taxon>Rubrobacteraceae</taxon>
        <taxon>environmental samples</taxon>
    </lineage>
</organism>
<keyword evidence="5" id="KW-0808">Transferase</keyword>
<dbReference type="InterPro" id="IPR011712">
    <property type="entry name" value="Sig_transdc_His_kin_sub3_dim/P"/>
</dbReference>
<dbReference type="InterPro" id="IPR005467">
    <property type="entry name" value="His_kinase_dom"/>
</dbReference>
<feature type="coiled-coil region" evidence="10">
    <location>
        <begin position="317"/>
        <end position="351"/>
    </location>
</feature>
<sequence>MKHNIFSLRRLRWKLTFSYTLVTVVALLALELLVVSAVVALLNSSVPPTLAAQYMRDDLAPRLEGHLQETPPDVAGLEGELADFMGGTEDRADGSRGDEPAVSGAGPGGSSLFVIDEERRLLVSTPELQDFPEGEEFEAGRVAGLDPLVEEALAGEESSSRLSANTGGRMLTVVPLEDGDGGVAGAIVGTVRVPNLTGALLIGVGVTTVLLMLPAALLGTLFGFLTAWGLTRRLRKLARAARRWSAGDFSVTVEDRSRDELGQLSRELNSMASELETLMETRGELATLETRNRFARDLHDSVKQQIFATSLQVAAARALIQEDRDAAEAHLAQAEELVRGTQKELNVLIHEMRPAALEGKGLAAALRDYAAAWSRGSEIPSEVRIRGERETPLEVEQAVFRVAQEALANVAKHSAARHAEVDLAYGPRDLVLQVSDDGRGFEPDRASGGFGLKSMGERMAKLGGYVDVESAPGKGSRVICACPLEEAKREERR</sequence>
<keyword evidence="10" id="KW-0175">Coiled coil</keyword>
<dbReference type="PROSITE" id="PS50885">
    <property type="entry name" value="HAMP"/>
    <property type="match status" value="1"/>
</dbReference>
<evidence type="ECO:0000256" key="11">
    <source>
        <dbReference type="SAM" id="MobiDB-lite"/>
    </source>
</evidence>
<accession>A0A6J4RW77</accession>
<dbReference type="EMBL" id="CADCVI010000181">
    <property type="protein sequence ID" value="CAA9480497.1"/>
    <property type="molecule type" value="Genomic_DNA"/>
</dbReference>
<keyword evidence="7 15" id="KW-0418">Kinase</keyword>
<keyword evidence="9" id="KW-0902">Two-component regulatory system</keyword>
<dbReference type="GO" id="GO:0016020">
    <property type="term" value="C:membrane"/>
    <property type="evidence" value="ECO:0007669"/>
    <property type="project" value="UniProtKB-SubCell"/>
</dbReference>
<dbReference type="SUPFAM" id="SSF55874">
    <property type="entry name" value="ATPase domain of HSP90 chaperone/DNA topoisomerase II/histidine kinase"/>
    <property type="match status" value="1"/>
</dbReference>
<evidence type="ECO:0000256" key="3">
    <source>
        <dbReference type="ARBA" id="ARBA00012438"/>
    </source>
</evidence>
<dbReference type="GO" id="GO:0046983">
    <property type="term" value="F:protein dimerization activity"/>
    <property type="evidence" value="ECO:0007669"/>
    <property type="project" value="InterPro"/>
</dbReference>
<dbReference type="Gene3D" id="3.30.565.10">
    <property type="entry name" value="Histidine kinase-like ATPase, C-terminal domain"/>
    <property type="match status" value="1"/>
</dbReference>
<feature type="compositionally biased region" description="Basic and acidic residues" evidence="11">
    <location>
        <begin position="88"/>
        <end position="99"/>
    </location>
</feature>
<evidence type="ECO:0000256" key="6">
    <source>
        <dbReference type="ARBA" id="ARBA00022692"/>
    </source>
</evidence>
<name>A0A6J4RW77_9ACTN</name>
<dbReference type="PROSITE" id="PS50109">
    <property type="entry name" value="HIS_KIN"/>
    <property type="match status" value="1"/>
</dbReference>
<dbReference type="InterPro" id="IPR003660">
    <property type="entry name" value="HAMP_dom"/>
</dbReference>
<dbReference type="Gene3D" id="1.20.5.1930">
    <property type="match status" value="1"/>
</dbReference>
<reference evidence="15" key="1">
    <citation type="submission" date="2020-02" db="EMBL/GenBank/DDBJ databases">
        <authorList>
            <person name="Meier V. D."/>
        </authorList>
    </citation>
    <scope>NUCLEOTIDE SEQUENCE</scope>
    <source>
        <strain evidence="15">AVDCRST_MAG25</strain>
    </source>
</reference>
<feature type="domain" description="HAMP" evidence="14">
    <location>
        <begin position="228"/>
        <end position="280"/>
    </location>
</feature>
<evidence type="ECO:0000256" key="9">
    <source>
        <dbReference type="ARBA" id="ARBA00023012"/>
    </source>
</evidence>
<dbReference type="InterPro" id="IPR003594">
    <property type="entry name" value="HATPase_dom"/>
</dbReference>
<proteinExistence type="predicted"/>
<comment type="subcellular location">
    <subcellularLocation>
        <location evidence="2">Membrane</location>
    </subcellularLocation>
</comment>
<dbReference type="CDD" id="cd16917">
    <property type="entry name" value="HATPase_UhpB-NarQ-NarX-like"/>
    <property type="match status" value="1"/>
</dbReference>
<dbReference type="InterPro" id="IPR050482">
    <property type="entry name" value="Sensor_HK_TwoCompSys"/>
</dbReference>
<evidence type="ECO:0000259" key="14">
    <source>
        <dbReference type="PROSITE" id="PS50885"/>
    </source>
</evidence>
<keyword evidence="12" id="KW-0472">Membrane</keyword>